<keyword evidence="2" id="KW-1185">Reference proteome</keyword>
<evidence type="ECO:0000313" key="1">
    <source>
        <dbReference type="EMBL" id="UXI67743.1"/>
    </source>
</evidence>
<dbReference type="InterPro" id="IPR009078">
    <property type="entry name" value="Ferritin-like_SF"/>
</dbReference>
<dbReference type="SUPFAM" id="SSF47240">
    <property type="entry name" value="Ferritin-like"/>
    <property type="match status" value="1"/>
</dbReference>
<proteinExistence type="predicted"/>
<sequence>MSFYQRCREAWTGIWSLPAGEATVELTAPATTDGALGRAWLRDGIVDLASIAAFSRLSMQLMRHGAPPHLIEGCHRAALDEVRHAQHCFALARRHGTGTIEAGVFPALDGTRVPRISKADLAVDSFVEGGLWESFAATLHAAGARAAEEPELAALLAQISTAERAHVELAWDIVAWSLSSDTDSVAPKLRAAAAKLPLEPDIDMRHAPDSWLRHGRPGASAQRELFTKVRETARRRVEQILRSQGVPAERSA</sequence>
<dbReference type="RefSeq" id="WP_261694713.1">
    <property type="nucleotide sequence ID" value="NZ_CP104694.1"/>
</dbReference>
<dbReference type="EMBL" id="CP104694">
    <property type="protein sequence ID" value="UXI67743.1"/>
    <property type="molecule type" value="Genomic_DNA"/>
</dbReference>
<reference evidence="1" key="1">
    <citation type="submission" date="2022-09" db="EMBL/GenBank/DDBJ databases">
        <title>Tahibacter sp. nov., isolated from a fresh water.</title>
        <authorList>
            <person name="Baek J.H."/>
            <person name="Lee J.K."/>
            <person name="Kim J.M."/>
            <person name="Jeon C.O."/>
        </authorList>
    </citation>
    <scope>NUCLEOTIDE SEQUENCE</scope>
    <source>
        <strain evidence="1">W38</strain>
    </source>
</reference>
<evidence type="ECO:0000313" key="2">
    <source>
        <dbReference type="Proteomes" id="UP001064632"/>
    </source>
</evidence>
<dbReference type="Proteomes" id="UP001064632">
    <property type="component" value="Chromosome"/>
</dbReference>
<accession>A0ABY6BCH3</accession>
<protein>
    <submittedName>
        <fullName evidence="1">Uncharacterized protein</fullName>
    </submittedName>
</protein>
<name>A0ABY6BCH3_9GAMM</name>
<organism evidence="1 2">
    <name type="scientific">Tahibacter amnicola</name>
    <dbReference type="NCBI Taxonomy" id="2976241"/>
    <lineage>
        <taxon>Bacteria</taxon>
        <taxon>Pseudomonadati</taxon>
        <taxon>Pseudomonadota</taxon>
        <taxon>Gammaproteobacteria</taxon>
        <taxon>Lysobacterales</taxon>
        <taxon>Rhodanobacteraceae</taxon>
        <taxon>Tahibacter</taxon>
    </lineage>
</organism>
<gene>
    <name evidence="1" type="ORF">N4264_23905</name>
</gene>